<evidence type="ECO:0000313" key="3">
    <source>
        <dbReference type="EMBL" id="MFC0478120.1"/>
    </source>
</evidence>
<dbReference type="PANTHER" id="PTHR33744">
    <property type="entry name" value="CARBOHYDRATE DIACID REGULATOR"/>
    <property type="match status" value="1"/>
</dbReference>
<dbReference type="Pfam" id="PF07905">
    <property type="entry name" value="PucR"/>
    <property type="match status" value="1"/>
</dbReference>
<proteinExistence type="predicted"/>
<accession>A0ABV6KZ29</accession>
<dbReference type="RefSeq" id="WP_377059175.1">
    <property type="nucleotide sequence ID" value="NZ_JBHLUU010000127.1"/>
</dbReference>
<sequence>MKSYITVGDLLQRKHFEEIEILAGEEGLIRPVKWVHIVEVTNIRKLLRGGEFILSTCALLHDNKELFLSVVEQLIEVHASGLCIELGTYTTHIPNEVIDLCNLHQFPLLIFHNEVPFVEITQDIHSILINRQYQMISELESYTQELNKKLLTFGHTKEILQFTKEYLQIQVVIVFNNQEMQFSPDVKTSEKKKFIQLIHDEINQGADFAPQTITKIPIHILGDTYAELYLLAENRTLTEFDHLILDRTATALAQLLLRQLYVEEKKRIEESEWLTAWLDGEHSEDAIHDYLGYHFPKIKPKGAVVCQFKLESISDFSTLDITYFNLYVRAFFEPQGFTLFSIEKKHTITFIFINERNASTWKVRMKEGIQRLEKSDLRMSKQTTPFVLAIGKFVPQLAHVHESYLTSLETIRIQDRLTVPSQCHFYDDLHIFRLISLLNKHVNLQEIVMEYLEPVLTYDDMYNGKLLETLKTYLACNGSKQETAKRLFIVRQTLYHRIEKLEKLLGDDFLHHEKRLAIEFMILSHEFLLTSQLKKEKGGRQLVPKEGKM</sequence>
<dbReference type="Proteomes" id="UP001589738">
    <property type="component" value="Unassembled WGS sequence"/>
</dbReference>
<feature type="domain" description="PucR C-terminal helix-turn-helix" evidence="2">
    <location>
        <begin position="466"/>
        <end position="521"/>
    </location>
</feature>
<dbReference type="InterPro" id="IPR025736">
    <property type="entry name" value="PucR_C-HTH_dom"/>
</dbReference>
<dbReference type="EMBL" id="JBHLUU010000127">
    <property type="protein sequence ID" value="MFC0478120.1"/>
    <property type="molecule type" value="Genomic_DNA"/>
</dbReference>
<dbReference type="InterPro" id="IPR051448">
    <property type="entry name" value="CdaR-like_regulators"/>
</dbReference>
<protein>
    <submittedName>
        <fullName evidence="3">PucR family transcriptional regulator</fullName>
    </submittedName>
</protein>
<name>A0ABV6KZ29_9BACI</name>
<organism evidence="3 4">
    <name type="scientific">Robertmurraya beringensis</name>
    <dbReference type="NCBI Taxonomy" id="641660"/>
    <lineage>
        <taxon>Bacteria</taxon>
        <taxon>Bacillati</taxon>
        <taxon>Bacillota</taxon>
        <taxon>Bacilli</taxon>
        <taxon>Bacillales</taxon>
        <taxon>Bacillaceae</taxon>
        <taxon>Robertmurraya</taxon>
    </lineage>
</organism>
<feature type="domain" description="Purine catabolism PurC-like" evidence="1">
    <location>
        <begin position="9"/>
        <end position="127"/>
    </location>
</feature>
<comment type="caution">
    <text evidence="3">The sequence shown here is derived from an EMBL/GenBank/DDBJ whole genome shotgun (WGS) entry which is preliminary data.</text>
</comment>
<gene>
    <name evidence="3" type="ORF">ACFFHF_23305</name>
</gene>
<keyword evidence="4" id="KW-1185">Reference proteome</keyword>
<dbReference type="InterPro" id="IPR042070">
    <property type="entry name" value="PucR_C-HTH_sf"/>
</dbReference>
<dbReference type="Pfam" id="PF13556">
    <property type="entry name" value="HTH_30"/>
    <property type="match status" value="1"/>
</dbReference>
<evidence type="ECO:0000313" key="4">
    <source>
        <dbReference type="Proteomes" id="UP001589738"/>
    </source>
</evidence>
<dbReference type="Gene3D" id="1.10.10.2840">
    <property type="entry name" value="PucR C-terminal helix-turn-helix domain"/>
    <property type="match status" value="1"/>
</dbReference>
<evidence type="ECO:0000259" key="2">
    <source>
        <dbReference type="Pfam" id="PF13556"/>
    </source>
</evidence>
<evidence type="ECO:0000259" key="1">
    <source>
        <dbReference type="Pfam" id="PF07905"/>
    </source>
</evidence>
<reference evidence="3 4" key="1">
    <citation type="submission" date="2024-09" db="EMBL/GenBank/DDBJ databases">
        <authorList>
            <person name="Sun Q."/>
            <person name="Mori K."/>
        </authorList>
    </citation>
    <scope>NUCLEOTIDE SEQUENCE [LARGE SCALE GENOMIC DNA]</scope>
    <source>
        <strain evidence="3 4">CGMCC 1.9126</strain>
    </source>
</reference>
<dbReference type="InterPro" id="IPR012914">
    <property type="entry name" value="PucR_dom"/>
</dbReference>